<keyword evidence="2" id="KW-0472">Membrane</keyword>
<feature type="transmembrane region" description="Helical" evidence="2">
    <location>
        <begin position="311"/>
        <end position="331"/>
    </location>
</feature>
<gene>
    <name evidence="4" type="ORF">CTER_5547</name>
</gene>
<protein>
    <submittedName>
        <fullName evidence="4">FHA domain-containing protein</fullName>
    </submittedName>
</protein>
<dbReference type="eggNOG" id="COG1716">
    <property type="taxonomic scope" value="Bacteria"/>
</dbReference>
<dbReference type="InterPro" id="IPR045962">
    <property type="entry name" value="DUF6382"/>
</dbReference>
<dbReference type="Gene3D" id="2.60.200.20">
    <property type="match status" value="1"/>
</dbReference>
<dbReference type="STRING" id="1195236.CTER_5547"/>
<dbReference type="Pfam" id="PF19909">
    <property type="entry name" value="DUF6382"/>
    <property type="match status" value="1"/>
</dbReference>
<keyword evidence="2" id="KW-1133">Transmembrane helix</keyword>
<feature type="domain" description="FHA" evidence="3">
    <location>
        <begin position="429"/>
        <end position="479"/>
    </location>
</feature>
<accession>S0FQ08</accession>
<dbReference type="RefSeq" id="WP_004623272.1">
    <property type="nucleotide sequence ID" value="NZ_AORV01000010.1"/>
</dbReference>
<dbReference type="EMBL" id="AORV01000010">
    <property type="protein sequence ID" value="EMS73942.1"/>
    <property type="molecule type" value="Genomic_DNA"/>
</dbReference>
<dbReference type="InterPro" id="IPR050923">
    <property type="entry name" value="Cell_Proc_Reg/RNA_Proc"/>
</dbReference>
<dbReference type="PROSITE" id="PS50006">
    <property type="entry name" value="FHA_DOMAIN"/>
    <property type="match status" value="1"/>
</dbReference>
<evidence type="ECO:0000256" key="1">
    <source>
        <dbReference type="SAM" id="MobiDB-lite"/>
    </source>
</evidence>
<dbReference type="InterPro" id="IPR000253">
    <property type="entry name" value="FHA_dom"/>
</dbReference>
<evidence type="ECO:0000313" key="5">
    <source>
        <dbReference type="Proteomes" id="UP000014155"/>
    </source>
</evidence>
<keyword evidence="2" id="KW-0812">Transmembrane</keyword>
<comment type="caution">
    <text evidence="4">The sequence shown here is derived from an EMBL/GenBank/DDBJ whole genome shotgun (WGS) entry which is preliminary data.</text>
</comment>
<evidence type="ECO:0000313" key="4">
    <source>
        <dbReference type="EMBL" id="EMS73942.1"/>
    </source>
</evidence>
<dbReference type="SUPFAM" id="SSF49879">
    <property type="entry name" value="SMAD/FHA domain"/>
    <property type="match status" value="1"/>
</dbReference>
<evidence type="ECO:0000256" key="2">
    <source>
        <dbReference type="SAM" id="Phobius"/>
    </source>
</evidence>
<feature type="compositionally biased region" description="Basic and acidic residues" evidence="1">
    <location>
        <begin position="219"/>
        <end position="233"/>
    </location>
</feature>
<dbReference type="SMART" id="SM00240">
    <property type="entry name" value="FHA"/>
    <property type="match status" value="1"/>
</dbReference>
<sequence>MDQDFEKEFAFDVLFENDSISNYLVLRAKDCSSILNYQVQMLLNNNINGLLKFNINYVGNGLNCFYNVTSKCSLANFMSRKKFSRNEFLIMALNIINNICRMKNYLLYDCNILLDERYIFVEPERIELYFVYLPFSGIKNDYKTFFIRLIVDMANFYREDSDNYLQRLLEVIKSDLFNLSILKAQLEILLKIDIKNQVQALENYTDDTADPVREKRMGRKADKKINEKTDKKSRTAAQARNIKIPLSNEENNNTENYKPGIIQKKDIEKNIKEETGKKVNTGFILLQPILLIAYIFAITSGFIDTGEGKSITAIIAFVILASVDILVFRLIRERNGNTFKGNGTEVISFIADKMRAGVFSEKEYLGKESIPRAEMDTVSKQESSKDKIPEPQGVYSGETEIIRKPGINAGAYLKETQGEAVIEFDKSSILVGRMEGLVDAVVNSSAVGKIHAEILSEEGIYYLVDCNSRNGTFVNDKRLVPNTRNKVLNNDLVRFANKEYQFFASAKPLEEAI</sequence>
<name>S0FQ08_RUMCE</name>
<organism evidence="4 5">
    <name type="scientific">Ruminiclostridium cellobioparum subsp. termitidis CT1112</name>
    <dbReference type="NCBI Taxonomy" id="1195236"/>
    <lineage>
        <taxon>Bacteria</taxon>
        <taxon>Bacillati</taxon>
        <taxon>Bacillota</taxon>
        <taxon>Clostridia</taxon>
        <taxon>Eubacteriales</taxon>
        <taxon>Oscillospiraceae</taxon>
        <taxon>Ruminiclostridium</taxon>
    </lineage>
</organism>
<dbReference type="CDD" id="cd00060">
    <property type="entry name" value="FHA"/>
    <property type="match status" value="1"/>
</dbReference>
<feature type="transmembrane region" description="Helical" evidence="2">
    <location>
        <begin position="279"/>
        <end position="299"/>
    </location>
</feature>
<dbReference type="Pfam" id="PF00498">
    <property type="entry name" value="FHA"/>
    <property type="match status" value="1"/>
</dbReference>
<dbReference type="InterPro" id="IPR008984">
    <property type="entry name" value="SMAD_FHA_dom_sf"/>
</dbReference>
<proteinExistence type="predicted"/>
<reference evidence="4 5" key="1">
    <citation type="journal article" date="2013" name="Genome Announc.">
        <title>Draft Genome Sequence of the Cellulolytic, Mesophilic, Anaerobic Bacterium Clostridium termitidis Strain CT1112 (DSM 5398).</title>
        <authorList>
            <person name="Lal S."/>
            <person name="Ramachandran U."/>
            <person name="Zhang X."/>
            <person name="Munir R."/>
            <person name="Sparling R."/>
            <person name="Levin D.B."/>
        </authorList>
    </citation>
    <scope>NUCLEOTIDE SEQUENCE [LARGE SCALE GENOMIC DNA]</scope>
    <source>
        <strain evidence="4 5">CT1112</strain>
    </source>
</reference>
<dbReference type="PATRIC" id="fig|1195236.3.peg.349"/>
<feature type="region of interest" description="Disordered" evidence="1">
    <location>
        <begin position="219"/>
        <end position="257"/>
    </location>
</feature>
<evidence type="ECO:0000259" key="3">
    <source>
        <dbReference type="PROSITE" id="PS50006"/>
    </source>
</evidence>
<dbReference type="Proteomes" id="UP000014155">
    <property type="component" value="Unassembled WGS sequence"/>
</dbReference>
<dbReference type="AlphaFoldDB" id="S0FQ08"/>
<keyword evidence="5" id="KW-1185">Reference proteome</keyword>
<dbReference type="PANTHER" id="PTHR23308">
    <property type="entry name" value="NUCLEAR INHIBITOR OF PROTEIN PHOSPHATASE-1"/>
    <property type="match status" value="1"/>
</dbReference>